<dbReference type="SUPFAM" id="SSF52266">
    <property type="entry name" value="SGNH hydrolase"/>
    <property type="match status" value="1"/>
</dbReference>
<evidence type="ECO:0000313" key="3">
    <source>
        <dbReference type="EMBL" id="MFB3167416.1"/>
    </source>
</evidence>
<evidence type="ECO:0000313" key="4">
    <source>
        <dbReference type="Proteomes" id="UP001241748"/>
    </source>
</evidence>
<dbReference type="Gene3D" id="3.40.50.1110">
    <property type="entry name" value="SGNH hydrolase"/>
    <property type="match status" value="1"/>
</dbReference>
<proteinExistence type="predicted"/>
<feature type="chain" id="PRO_5046122603" evidence="1">
    <location>
        <begin position="27"/>
        <end position="247"/>
    </location>
</feature>
<keyword evidence="1" id="KW-0732">Signal</keyword>
<dbReference type="InterPro" id="IPR051532">
    <property type="entry name" value="Ester_Hydrolysis_Enzymes"/>
</dbReference>
<evidence type="ECO:0000259" key="2">
    <source>
        <dbReference type="Pfam" id="PF13472"/>
    </source>
</evidence>
<name>A0ABV4YRD1_9BACI</name>
<gene>
    <name evidence="3" type="ORF">P5G62_009865</name>
</gene>
<feature type="domain" description="SGNH hydrolase-type esterase" evidence="2">
    <location>
        <begin position="38"/>
        <end position="234"/>
    </location>
</feature>
<dbReference type="InterPro" id="IPR036514">
    <property type="entry name" value="SGNH_hydro_sf"/>
</dbReference>
<dbReference type="InterPro" id="IPR013830">
    <property type="entry name" value="SGNH_hydro"/>
</dbReference>
<dbReference type="Pfam" id="PF13472">
    <property type="entry name" value="Lipase_GDSL_2"/>
    <property type="match status" value="1"/>
</dbReference>
<dbReference type="RefSeq" id="WP_306074950.1">
    <property type="nucleotide sequence ID" value="NZ_JAROBZ020000001.1"/>
</dbReference>
<sequence>MKIRKRFVSALIICSLFVSIPFTASAKNIKKEPFDYVALGDSLAAGRTPFGVDADGYVDYLAGRFEQSQYNVELDNYGVSGYRTTNIMGELLNPASPKNKSLRESIQNAELVTIDIGANDLLARLGEIQKNPAMAQPVLETIGKNLFTILSEIDKINPETKVYVMGYYNPFPHLPEEQQAALIPLLDAFNQTIQSVANMNGDIFVPTAKVIEKNEMEYIPNPLDIHLDIEGYKVVAKEFWKAIQESK</sequence>
<accession>A0ABV4YRD1</accession>
<dbReference type="Proteomes" id="UP001241748">
    <property type="component" value="Unassembled WGS sequence"/>
</dbReference>
<protein>
    <submittedName>
        <fullName evidence="3">GDSL-type esterase/lipase family protein</fullName>
    </submittedName>
</protein>
<dbReference type="PANTHER" id="PTHR30383:SF27">
    <property type="entry name" value="SPORE GERMINATION LIPASE LIPC"/>
    <property type="match status" value="1"/>
</dbReference>
<reference evidence="3 4" key="1">
    <citation type="submission" date="2024-05" db="EMBL/GenBank/DDBJ databases">
        <authorList>
            <person name="Venkateswaran K."/>
        </authorList>
    </citation>
    <scope>NUCLEOTIDE SEQUENCE [LARGE SCALE GENOMIC DNA]</scope>
    <source>
        <strain evidence="3 4">179-C4-2-HS</strain>
    </source>
</reference>
<feature type="signal peptide" evidence="1">
    <location>
        <begin position="1"/>
        <end position="26"/>
    </location>
</feature>
<comment type="caution">
    <text evidence="3">The sequence shown here is derived from an EMBL/GenBank/DDBJ whole genome shotgun (WGS) entry which is preliminary data.</text>
</comment>
<organism evidence="3 4">
    <name type="scientific">Neobacillus driksii</name>
    <dbReference type="NCBI Taxonomy" id="3035913"/>
    <lineage>
        <taxon>Bacteria</taxon>
        <taxon>Bacillati</taxon>
        <taxon>Bacillota</taxon>
        <taxon>Bacilli</taxon>
        <taxon>Bacillales</taxon>
        <taxon>Bacillaceae</taxon>
        <taxon>Neobacillus</taxon>
    </lineage>
</organism>
<dbReference type="PANTHER" id="PTHR30383">
    <property type="entry name" value="THIOESTERASE 1/PROTEASE 1/LYSOPHOSPHOLIPASE L1"/>
    <property type="match status" value="1"/>
</dbReference>
<keyword evidence="4" id="KW-1185">Reference proteome</keyword>
<dbReference type="EMBL" id="JAROBZ020000001">
    <property type="protein sequence ID" value="MFB3167416.1"/>
    <property type="molecule type" value="Genomic_DNA"/>
</dbReference>
<evidence type="ECO:0000256" key="1">
    <source>
        <dbReference type="SAM" id="SignalP"/>
    </source>
</evidence>